<accession>A0AB36S2H3</accession>
<keyword evidence="1" id="KW-0472">Membrane</keyword>
<organism evidence="2 3">
    <name type="scientific">Helicobacter pylori</name>
    <name type="common">Campylobacter pylori</name>
    <dbReference type="NCBI Taxonomy" id="210"/>
    <lineage>
        <taxon>Bacteria</taxon>
        <taxon>Pseudomonadati</taxon>
        <taxon>Campylobacterota</taxon>
        <taxon>Epsilonproteobacteria</taxon>
        <taxon>Campylobacterales</taxon>
        <taxon>Helicobacteraceae</taxon>
        <taxon>Helicobacter</taxon>
    </lineage>
</organism>
<reference evidence="2 3" key="1">
    <citation type="journal article" date="2017" name="Gut Pathog.">
        <title>Phylogenomics of Colombian Helicobacter pylori isolates.</title>
        <authorList>
            <person name="Gutierrez-Escobar A.J."/>
            <person name="Trujillo E."/>
            <person name="Acevedo O."/>
            <person name="Bravo M.M."/>
        </authorList>
    </citation>
    <scope>NUCLEOTIDE SEQUENCE [LARGE SCALE GENOMIC DNA]</scope>
    <source>
        <strain evidence="2 3">2021</strain>
    </source>
</reference>
<name>A0AB36S2H3_HELPX</name>
<feature type="transmembrane region" description="Helical" evidence="1">
    <location>
        <begin position="6"/>
        <end position="30"/>
    </location>
</feature>
<keyword evidence="1" id="KW-1133">Transmembrane helix</keyword>
<gene>
    <name evidence="2" type="ORF">BB468_06960</name>
</gene>
<dbReference type="EMBL" id="MBJH01000017">
    <property type="protein sequence ID" value="PDX38753.1"/>
    <property type="molecule type" value="Genomic_DNA"/>
</dbReference>
<sequence>MFKSVFGAMVIAIIVFVIVAAIVVAIISSIWEGCRDFFSKPYVSIPIVLALIFSVIIHLVRTT</sequence>
<protein>
    <submittedName>
        <fullName evidence="2">Uncharacterized protein</fullName>
    </submittedName>
</protein>
<keyword evidence="1" id="KW-0812">Transmembrane</keyword>
<evidence type="ECO:0000313" key="2">
    <source>
        <dbReference type="EMBL" id="PDX38753.1"/>
    </source>
</evidence>
<dbReference type="Proteomes" id="UP000220405">
    <property type="component" value="Unassembled WGS sequence"/>
</dbReference>
<evidence type="ECO:0000256" key="1">
    <source>
        <dbReference type="SAM" id="Phobius"/>
    </source>
</evidence>
<feature type="transmembrane region" description="Helical" evidence="1">
    <location>
        <begin position="42"/>
        <end position="60"/>
    </location>
</feature>
<proteinExistence type="predicted"/>
<comment type="caution">
    <text evidence="2">The sequence shown here is derived from an EMBL/GenBank/DDBJ whole genome shotgun (WGS) entry which is preliminary data.</text>
</comment>
<evidence type="ECO:0000313" key="3">
    <source>
        <dbReference type="Proteomes" id="UP000220405"/>
    </source>
</evidence>
<dbReference type="AlphaFoldDB" id="A0AB36S2H3"/>